<gene>
    <name evidence="2" type="ORF">A3C86_03220</name>
</gene>
<feature type="domain" description="SET" evidence="1">
    <location>
        <begin position="8"/>
        <end position="113"/>
    </location>
</feature>
<reference evidence="2 3" key="1">
    <citation type="journal article" date="2016" name="Nat. Commun.">
        <title>Thousands of microbial genomes shed light on interconnected biogeochemical processes in an aquifer system.</title>
        <authorList>
            <person name="Anantharaman K."/>
            <person name="Brown C.T."/>
            <person name="Hug L.A."/>
            <person name="Sharon I."/>
            <person name="Castelle C.J."/>
            <person name="Probst A.J."/>
            <person name="Thomas B.C."/>
            <person name="Singh A."/>
            <person name="Wilkins M.J."/>
            <person name="Karaoz U."/>
            <person name="Brodie E.L."/>
            <person name="Williams K.H."/>
            <person name="Hubbard S.S."/>
            <person name="Banfield J.F."/>
        </authorList>
    </citation>
    <scope>NUCLEOTIDE SEQUENCE [LARGE SCALE GENOMIC DNA]</scope>
</reference>
<dbReference type="InterPro" id="IPR046341">
    <property type="entry name" value="SET_dom_sf"/>
</dbReference>
<comment type="caution">
    <text evidence="2">The sequence shown here is derived from an EMBL/GenBank/DDBJ whole genome shotgun (WGS) entry which is preliminary data.</text>
</comment>
<evidence type="ECO:0000313" key="3">
    <source>
        <dbReference type="Proteomes" id="UP000178042"/>
    </source>
</evidence>
<dbReference type="Proteomes" id="UP000178042">
    <property type="component" value="Unassembled WGS sequence"/>
</dbReference>
<dbReference type="Pfam" id="PF00856">
    <property type="entry name" value="SET"/>
    <property type="match status" value="1"/>
</dbReference>
<dbReference type="Gene3D" id="2.170.270.10">
    <property type="entry name" value="SET domain"/>
    <property type="match status" value="1"/>
</dbReference>
<dbReference type="PANTHER" id="PTHR45660:SF13">
    <property type="entry name" value="HISTONE-LYSINE N-METHYLTRANSFERASE SETMAR"/>
    <property type="match status" value="1"/>
</dbReference>
<dbReference type="GO" id="GO:0042054">
    <property type="term" value="F:histone methyltransferase activity"/>
    <property type="evidence" value="ECO:0007669"/>
    <property type="project" value="TreeGrafter"/>
</dbReference>
<proteinExistence type="predicted"/>
<protein>
    <recommendedName>
        <fullName evidence="1">SET domain-containing protein</fullName>
    </recommendedName>
</protein>
<evidence type="ECO:0000259" key="1">
    <source>
        <dbReference type="PROSITE" id="PS50280"/>
    </source>
</evidence>
<evidence type="ECO:0000313" key="2">
    <source>
        <dbReference type="EMBL" id="OGG60061.1"/>
    </source>
</evidence>
<dbReference type="PANTHER" id="PTHR45660">
    <property type="entry name" value="HISTONE-LYSINE N-METHYLTRANSFERASE SETMAR"/>
    <property type="match status" value="1"/>
</dbReference>
<dbReference type="InterPro" id="IPR051357">
    <property type="entry name" value="H3K9_HMTase_SUVAR3-9"/>
</dbReference>
<dbReference type="SMART" id="SM00317">
    <property type="entry name" value="SET"/>
    <property type="match status" value="1"/>
</dbReference>
<dbReference type="EMBL" id="MFLD01000021">
    <property type="protein sequence ID" value="OGG60061.1"/>
    <property type="molecule type" value="Genomic_DNA"/>
</dbReference>
<accession>A0A1F6DF90</accession>
<dbReference type="SUPFAM" id="SSF82199">
    <property type="entry name" value="SET domain"/>
    <property type="match status" value="1"/>
</dbReference>
<dbReference type="PROSITE" id="PS50280">
    <property type="entry name" value="SET"/>
    <property type="match status" value="1"/>
</dbReference>
<dbReference type="GO" id="GO:0003690">
    <property type="term" value="F:double-stranded DNA binding"/>
    <property type="evidence" value="ECO:0007669"/>
    <property type="project" value="TreeGrafter"/>
</dbReference>
<name>A0A1F6DF90_9BACT</name>
<organism evidence="2 3">
    <name type="scientific">Candidatus Kaiserbacteria bacterium RIFCSPHIGHO2_02_FULL_49_16</name>
    <dbReference type="NCBI Taxonomy" id="1798490"/>
    <lineage>
        <taxon>Bacteria</taxon>
        <taxon>Candidatus Kaiseribacteriota</taxon>
    </lineage>
</organism>
<sequence>MRTRILQARFAVRKSKPGTGHGLFATSSLRKGDFILEYKGRHIPTTEADTSDSRYLFEIDGEWTIDGSPRFNIARYINHSCKPNCEADMRDSHILIYATRDIAKSEELSIDYGEEYFDEFIKPIGCKCAGCGLQIEVSAAFEVTP</sequence>
<dbReference type="AlphaFoldDB" id="A0A1F6DF90"/>
<dbReference type="InterPro" id="IPR001214">
    <property type="entry name" value="SET_dom"/>
</dbReference>